<accession>A0A538U5L2</accession>
<organism evidence="1 2">
    <name type="scientific">Eiseniibacteriota bacterium</name>
    <dbReference type="NCBI Taxonomy" id="2212470"/>
    <lineage>
        <taxon>Bacteria</taxon>
        <taxon>Candidatus Eiseniibacteriota</taxon>
    </lineage>
</organism>
<dbReference type="Gene3D" id="2.40.160.130">
    <property type="entry name" value="Capsule assembly protein Wzi"/>
    <property type="match status" value="1"/>
</dbReference>
<dbReference type="AlphaFoldDB" id="A0A538U5L2"/>
<evidence type="ECO:0000313" key="2">
    <source>
        <dbReference type="Proteomes" id="UP000319771"/>
    </source>
</evidence>
<dbReference type="EMBL" id="VBPB01000180">
    <property type="protein sequence ID" value="TMQ71186.1"/>
    <property type="molecule type" value="Genomic_DNA"/>
</dbReference>
<dbReference type="Pfam" id="PF14052">
    <property type="entry name" value="Caps_assemb_Wzi"/>
    <property type="match status" value="1"/>
</dbReference>
<evidence type="ECO:0000313" key="1">
    <source>
        <dbReference type="EMBL" id="TMQ71186.1"/>
    </source>
</evidence>
<proteinExistence type="predicted"/>
<gene>
    <name evidence="1" type="ORF">E6K81_10695</name>
</gene>
<reference evidence="1 2" key="1">
    <citation type="journal article" date="2019" name="Nat. Microbiol.">
        <title>Mediterranean grassland soil C-N compound turnover is dependent on rainfall and depth, and is mediated by genomically divergent microorganisms.</title>
        <authorList>
            <person name="Diamond S."/>
            <person name="Andeer P.F."/>
            <person name="Li Z."/>
            <person name="Crits-Christoph A."/>
            <person name="Burstein D."/>
            <person name="Anantharaman K."/>
            <person name="Lane K.R."/>
            <person name="Thomas B.C."/>
            <person name="Pan C."/>
            <person name="Northen T.R."/>
            <person name="Banfield J.F."/>
        </authorList>
    </citation>
    <scope>NUCLEOTIDE SEQUENCE [LARGE SCALE GENOMIC DNA]</scope>
    <source>
        <strain evidence="1">WS_11</strain>
    </source>
</reference>
<comment type="caution">
    <text evidence="1">The sequence shown here is derived from an EMBL/GenBank/DDBJ whole genome shotgun (WGS) entry which is preliminary data.</text>
</comment>
<name>A0A538U5L2_UNCEI</name>
<sequence>MRIAREVRRGWVAGAVALALGLVRVMAAAGSPLEYLPVRDPVESELRTLDLLGPEPGQPALRLPHLGMRPLLRLEADSLPFPDRAADVAHRIALARIWRVLARDGEPGGPDGVVGRTPRIYQRRYSEAERFEVSVGLEGEADVVAERLRPRSDTGVHARIALETDRWLAFSHLIVGHEDSARTFADPTFRGTEIITHTAETYFAYSAASRHWGVQFGRSRWHWGPGEEGSLLLSETAVPITGLAFHARLEPLHADGTALSATLATAAGEQLAAHRLEWQPGDGLRIGLSEAARYRSPSWQPLYVLGAIPYILVQRLQDQDEPAAQATHRNNIMVGADAAWRVAPGLRVYTEWLADDLHFGHGAAGPNRYAYQLGAEGARTVRGTRLVWGAEWTRVNRFVYTSSYGRDFVAQGLPLGFPFAPDARRIRVRTAWDLSADWQLTGVFARTDKGENTLGQPYRPVDPPVDASQLQGVVEATQDLEAGARWWPAGGVDLAAVMTCRWTENVGHLPGVHARDLGARLIFRLVR</sequence>
<dbReference type="InterPro" id="IPR038636">
    <property type="entry name" value="Wzi_sf"/>
</dbReference>
<protein>
    <submittedName>
        <fullName evidence="1">Capsule assembly Wzi family protein</fullName>
    </submittedName>
</protein>
<dbReference type="InterPro" id="IPR026950">
    <property type="entry name" value="Caps_assemb_Wzi"/>
</dbReference>
<dbReference type="Proteomes" id="UP000319771">
    <property type="component" value="Unassembled WGS sequence"/>
</dbReference>